<dbReference type="SUPFAM" id="SSF58104">
    <property type="entry name" value="Methyl-accepting chemotaxis protein (MCP) signaling domain"/>
    <property type="match status" value="1"/>
</dbReference>
<keyword evidence="6" id="KW-1133">Transmembrane helix</keyword>
<proteinExistence type="inferred from homology"/>
<dbReference type="AlphaFoldDB" id="A0ABD7SP11"/>
<dbReference type="InterPro" id="IPR004089">
    <property type="entry name" value="MCPsignal_dom"/>
</dbReference>
<dbReference type="PANTHER" id="PTHR32089:SF120">
    <property type="entry name" value="METHYL-ACCEPTING CHEMOTAXIS PROTEIN TLPQ"/>
    <property type="match status" value="1"/>
</dbReference>
<dbReference type="Proteomes" id="UP000323819">
    <property type="component" value="Unassembled WGS sequence"/>
</dbReference>
<organism evidence="9 10">
    <name type="scientific">Vibrio cholerae</name>
    <dbReference type="NCBI Taxonomy" id="666"/>
    <lineage>
        <taxon>Bacteria</taxon>
        <taxon>Pseudomonadati</taxon>
        <taxon>Pseudomonadota</taxon>
        <taxon>Gammaproteobacteria</taxon>
        <taxon>Vibrionales</taxon>
        <taxon>Vibrionaceae</taxon>
        <taxon>Vibrio</taxon>
    </lineage>
</organism>
<dbReference type="GO" id="GO:0006935">
    <property type="term" value="P:chemotaxis"/>
    <property type="evidence" value="ECO:0007669"/>
    <property type="project" value="UniProtKB-ARBA"/>
</dbReference>
<dbReference type="Gene3D" id="1.10.287.950">
    <property type="entry name" value="Methyl-accepting chemotaxis protein"/>
    <property type="match status" value="1"/>
</dbReference>
<dbReference type="GO" id="GO:0007165">
    <property type="term" value="P:signal transduction"/>
    <property type="evidence" value="ECO:0007669"/>
    <property type="project" value="UniProtKB-KW"/>
</dbReference>
<evidence type="ECO:0000256" key="6">
    <source>
        <dbReference type="SAM" id="Phobius"/>
    </source>
</evidence>
<evidence type="ECO:0000256" key="4">
    <source>
        <dbReference type="PROSITE-ProRule" id="PRU00284"/>
    </source>
</evidence>
<dbReference type="PROSITE" id="PS50885">
    <property type="entry name" value="HAMP"/>
    <property type="match status" value="1"/>
</dbReference>
<dbReference type="RefSeq" id="WP_114793849.1">
    <property type="nucleotide sequence ID" value="NZ_QEDU01000010.1"/>
</dbReference>
<sequence length="673" mass="74354">MALTKNLSLTQTLGAVFLCITILMISLSVTSLRGIERVGAQFNQLSEQALPFALNNAALTQNFLEQVKYLGYGTRSQSEQELNQVLNEWQKLDAQAGDEITRLQQNVQLLSSAEAVQQAEQLQREILHFQQLAQSILKLQQLQLSKTAQISEQAKQFRYGLSSIGPEMGRIASFLAVDNPEAMDAANRFTASASAMESAFLLLFIEEEMSAAQKYRQELKNRVAGLELAFDDFKEWYPEIKDYASLTAPYEMVLAGFQAQAVIEQIINKLEDAQQQNKDFASAAEVAQQLVTQLNQWSTLAQQHIVQGKQEVTSTISAVTLTQQISGTLLVLAILAVWFGLRRWIGRALNNITRHLAQLTQHKLNHRLDLVGPQDFQNVAAQLNQVIVSTHESLALVTRNCETLYQTAELSHGCAEQSNQSLAAQNQALLTMAATINQLDASIREIAGVSHDSYTDSVEAAEHSAQGVRVIGQNQQRLQALETTLAVNDAAMSELNQRVSSIREMVDMISGIADSTNLLALNAAIEAARAGEQGRGFAVVADEVRKLASDTSKQTSNIRDMMNELVNAASKSRQAVDESRKEMVTALQSSEEVKSTFMQIERAVAHIRTRVEQITQATEEQKRATADVNKAVAQISEQGQETKRQLDAMLESAEQVAEIAGHQQAMLHKYELN</sequence>
<comment type="caution">
    <text evidence="9">The sequence shown here is derived from an EMBL/GenBank/DDBJ whole genome shotgun (WGS) entry which is preliminary data.</text>
</comment>
<evidence type="ECO:0000259" key="7">
    <source>
        <dbReference type="PROSITE" id="PS50111"/>
    </source>
</evidence>
<keyword evidence="6" id="KW-0472">Membrane</keyword>
<comment type="similarity">
    <text evidence="3">Belongs to the methyl-accepting chemotaxis (MCP) protein family.</text>
</comment>
<dbReference type="SMART" id="SM00283">
    <property type="entry name" value="MA"/>
    <property type="match status" value="1"/>
</dbReference>
<keyword evidence="5" id="KW-0175">Coiled coil</keyword>
<dbReference type="GO" id="GO:0016020">
    <property type="term" value="C:membrane"/>
    <property type="evidence" value="ECO:0007669"/>
    <property type="project" value="UniProtKB-SubCell"/>
</dbReference>
<evidence type="ECO:0000256" key="2">
    <source>
        <dbReference type="ARBA" id="ARBA00023224"/>
    </source>
</evidence>
<feature type="coiled-coil region" evidence="5">
    <location>
        <begin position="263"/>
        <end position="290"/>
    </location>
</feature>
<keyword evidence="2 4" id="KW-0807">Transducer</keyword>
<dbReference type="Pfam" id="PF00015">
    <property type="entry name" value="MCPsignal"/>
    <property type="match status" value="1"/>
</dbReference>
<accession>A0ABD7SP11</accession>
<feature type="domain" description="Methyl-accepting transducer" evidence="7">
    <location>
        <begin position="400"/>
        <end position="636"/>
    </location>
</feature>
<evidence type="ECO:0000313" key="9">
    <source>
        <dbReference type="EMBL" id="TXX66663.1"/>
    </source>
</evidence>
<dbReference type="PROSITE" id="PS50111">
    <property type="entry name" value="CHEMOTAXIS_TRANSDUC_2"/>
    <property type="match status" value="1"/>
</dbReference>
<feature type="coiled-coil region" evidence="5">
    <location>
        <begin position="75"/>
        <end position="132"/>
    </location>
</feature>
<dbReference type="InterPro" id="IPR003660">
    <property type="entry name" value="HAMP_dom"/>
</dbReference>
<gene>
    <name evidence="9" type="ORF">FXF03_05060</name>
</gene>
<name>A0ABD7SP11_VIBCL</name>
<evidence type="ECO:0000313" key="10">
    <source>
        <dbReference type="Proteomes" id="UP000323819"/>
    </source>
</evidence>
<protein>
    <submittedName>
        <fullName evidence="9">Methyl-accepting chemotaxis protein</fullName>
    </submittedName>
</protein>
<feature type="domain" description="HAMP" evidence="8">
    <location>
        <begin position="343"/>
        <end position="395"/>
    </location>
</feature>
<keyword evidence="6" id="KW-0812">Transmembrane</keyword>
<reference evidence="9 10" key="1">
    <citation type="submission" date="2019-06" db="EMBL/GenBank/DDBJ databases">
        <title>Vibrio cholerae phylogeny based on whole-genome sequencing reveals genetic diversity and population strucutre.</title>
        <authorList>
            <person name="Zhiqiu Y."/>
            <person name="Bin L."/>
            <person name="Lingyan J."/>
        </authorList>
    </citation>
    <scope>NUCLEOTIDE SEQUENCE [LARGE SCALE GENOMIC DNA]</scope>
    <source>
        <strain evidence="9 10">N2814</strain>
    </source>
</reference>
<evidence type="ECO:0000256" key="3">
    <source>
        <dbReference type="ARBA" id="ARBA00029447"/>
    </source>
</evidence>
<feature type="coiled-coil region" evidence="5">
    <location>
        <begin position="202"/>
        <end position="229"/>
    </location>
</feature>
<dbReference type="EMBL" id="VSIJ01000018">
    <property type="protein sequence ID" value="TXX66663.1"/>
    <property type="molecule type" value="Genomic_DNA"/>
</dbReference>
<evidence type="ECO:0000256" key="1">
    <source>
        <dbReference type="ARBA" id="ARBA00004370"/>
    </source>
</evidence>
<comment type="subcellular location">
    <subcellularLocation>
        <location evidence="1">Membrane</location>
    </subcellularLocation>
</comment>
<feature type="transmembrane region" description="Helical" evidence="6">
    <location>
        <begin position="12"/>
        <end position="32"/>
    </location>
</feature>
<evidence type="ECO:0000256" key="5">
    <source>
        <dbReference type="SAM" id="Coils"/>
    </source>
</evidence>
<dbReference type="PANTHER" id="PTHR32089">
    <property type="entry name" value="METHYL-ACCEPTING CHEMOTAXIS PROTEIN MCPB"/>
    <property type="match status" value="1"/>
</dbReference>
<evidence type="ECO:0000259" key="8">
    <source>
        <dbReference type="PROSITE" id="PS50885"/>
    </source>
</evidence>